<evidence type="ECO:0000313" key="1">
    <source>
        <dbReference type="EMBL" id="MFC5052387.1"/>
    </source>
</evidence>
<comment type="caution">
    <text evidence="1">The sequence shown here is derived from an EMBL/GenBank/DDBJ whole genome shotgun (WGS) entry which is preliminary data.</text>
</comment>
<gene>
    <name evidence="1" type="ORF">ACFPFM_01325</name>
</gene>
<organism evidence="1 2">
    <name type="scientific">Saccharothrix xinjiangensis</name>
    <dbReference type="NCBI Taxonomy" id="204798"/>
    <lineage>
        <taxon>Bacteria</taxon>
        <taxon>Bacillati</taxon>
        <taxon>Actinomycetota</taxon>
        <taxon>Actinomycetes</taxon>
        <taxon>Pseudonocardiales</taxon>
        <taxon>Pseudonocardiaceae</taxon>
        <taxon>Saccharothrix</taxon>
    </lineage>
</organism>
<name>A0ABV9XSF2_9PSEU</name>
<dbReference type="EMBL" id="JBHSJB010000003">
    <property type="protein sequence ID" value="MFC5052387.1"/>
    <property type="molecule type" value="Genomic_DNA"/>
</dbReference>
<dbReference type="Proteomes" id="UP001595833">
    <property type="component" value="Unassembled WGS sequence"/>
</dbReference>
<proteinExistence type="predicted"/>
<reference evidence="2" key="1">
    <citation type="journal article" date="2019" name="Int. J. Syst. Evol. Microbiol.">
        <title>The Global Catalogue of Microorganisms (GCM) 10K type strain sequencing project: providing services to taxonomists for standard genome sequencing and annotation.</title>
        <authorList>
            <consortium name="The Broad Institute Genomics Platform"/>
            <consortium name="The Broad Institute Genome Sequencing Center for Infectious Disease"/>
            <person name="Wu L."/>
            <person name="Ma J."/>
        </authorList>
    </citation>
    <scope>NUCLEOTIDE SEQUENCE [LARGE SCALE GENOMIC DNA]</scope>
    <source>
        <strain evidence="2">KCTC 12848</strain>
    </source>
</reference>
<keyword evidence="2" id="KW-1185">Reference proteome</keyword>
<protein>
    <recommendedName>
        <fullName evidence="3">Secreted protein</fullName>
    </recommendedName>
</protein>
<accession>A0ABV9XSF2</accession>
<sequence length="53" mass="5730">MNVKKVVTLAAVALVLFLLITQPNESAEAVRTALGWLEQGAQSIITFVRSLFA</sequence>
<evidence type="ECO:0000313" key="2">
    <source>
        <dbReference type="Proteomes" id="UP001595833"/>
    </source>
</evidence>
<dbReference type="RefSeq" id="WP_344034884.1">
    <property type="nucleotide sequence ID" value="NZ_BAAAKE010000002.1"/>
</dbReference>
<evidence type="ECO:0008006" key="3">
    <source>
        <dbReference type="Google" id="ProtNLM"/>
    </source>
</evidence>